<dbReference type="PANTHER" id="PTHR37826:SF2">
    <property type="entry name" value="ZINC-RIBBON DOMAIN-CONTAINING PROTEIN"/>
    <property type="match status" value="1"/>
</dbReference>
<proteinExistence type="predicted"/>
<sequence length="378" mass="40688">MGILDFLTGEFIDVIHWTDDTRDTLVWRFEREGHAIKYGAKLTVREGQAAVFVHEGQLADVFPPGLYMLETNNMPIMTTLQHWDHGFQSPFKSEIYFVNTTRFQDLKWGTKNPIMCRDPEFGPVRIRAFGTYTIRVSDPGRFLQEIVGTDGEFTTDEISYQIRNIIVARFSATIAGSGIPVLDMAANTEDLGKLIASKVSPELAEYGMEMPAFYIENISLPPAVEAALDKRTSMGIVGDLGAYTQFSAAEAMTEAAANPSGGNGMGAGLGMGMGMAMGSQMAARGPWGAAPAAAQQPPAAAAPPPPPPPPVEKVWHIAEKGATKGPFSRAELGRLVTEGGMARDTLVWSPGLDGWTQAGEISELAQLFTVMPPPPPGA</sequence>
<evidence type="ECO:0000313" key="5">
    <source>
        <dbReference type="Proteomes" id="UP000436016"/>
    </source>
</evidence>
<reference evidence="4 5" key="1">
    <citation type="submission" date="2019-12" db="EMBL/GenBank/DDBJ databases">
        <title>Strain KN286 was isolated from seawater, which was collected from Caroline Seamount in the tropical western Pacific.</title>
        <authorList>
            <person name="Wang Q."/>
        </authorList>
    </citation>
    <scope>NUCLEOTIDE SEQUENCE [LARGE SCALE GENOMIC DNA]</scope>
    <source>
        <strain evidence="4 5">KN286</strain>
    </source>
</reference>
<comment type="caution">
    <text evidence="4">The sequence shown here is derived from an EMBL/GenBank/DDBJ whole genome shotgun (WGS) entry which is preliminary data.</text>
</comment>
<dbReference type="CDD" id="cd03408">
    <property type="entry name" value="SPFH_like_u1"/>
    <property type="match status" value="1"/>
</dbReference>
<dbReference type="InterPro" id="IPR033880">
    <property type="entry name" value="SPFH_YdjI"/>
</dbReference>
<feature type="domain" description="GYF" evidence="3">
    <location>
        <begin position="315"/>
        <end position="364"/>
    </location>
</feature>
<dbReference type="AlphaFoldDB" id="A0A6B0U354"/>
<feature type="compositionally biased region" description="Low complexity" evidence="1">
    <location>
        <begin position="287"/>
        <end position="299"/>
    </location>
</feature>
<gene>
    <name evidence="4" type="ORF">GSH16_08065</name>
</gene>
<dbReference type="Gene3D" id="3.30.479.30">
    <property type="entry name" value="Band 7 domain"/>
    <property type="match status" value="1"/>
</dbReference>
<evidence type="ECO:0000259" key="3">
    <source>
        <dbReference type="Pfam" id="PF14237"/>
    </source>
</evidence>
<dbReference type="Pfam" id="PF14237">
    <property type="entry name" value="GYF_2"/>
    <property type="match status" value="1"/>
</dbReference>
<keyword evidence="5" id="KW-1185">Reference proteome</keyword>
<dbReference type="InterPro" id="IPR036013">
    <property type="entry name" value="Band_7/SPFH_dom_sf"/>
</dbReference>
<evidence type="ECO:0000256" key="1">
    <source>
        <dbReference type="SAM" id="MobiDB-lite"/>
    </source>
</evidence>
<name>A0A6B0U354_9RHOB</name>
<dbReference type="PANTHER" id="PTHR37826">
    <property type="entry name" value="FLOTILLIN BAND_7_5 DOMAIN PROTEIN"/>
    <property type="match status" value="1"/>
</dbReference>
<protein>
    <submittedName>
        <fullName evidence="4">DUF4339 domain-containing protein</fullName>
    </submittedName>
</protein>
<feature type="domain" description="SPFH" evidence="2">
    <location>
        <begin position="26"/>
        <end position="236"/>
    </location>
</feature>
<dbReference type="InterPro" id="IPR025640">
    <property type="entry name" value="GYF_2"/>
</dbReference>
<dbReference type="SUPFAM" id="SSF117892">
    <property type="entry name" value="Band 7/SPFH domain"/>
    <property type="match status" value="1"/>
</dbReference>
<feature type="region of interest" description="Disordered" evidence="1">
    <location>
        <begin position="287"/>
        <end position="310"/>
    </location>
</feature>
<evidence type="ECO:0000313" key="4">
    <source>
        <dbReference type="EMBL" id="MXU65401.1"/>
    </source>
</evidence>
<organism evidence="4 5">
    <name type="scientific">Oceanomicrobium pacificus</name>
    <dbReference type="NCBI Taxonomy" id="2692916"/>
    <lineage>
        <taxon>Bacteria</taxon>
        <taxon>Pseudomonadati</taxon>
        <taxon>Pseudomonadota</taxon>
        <taxon>Alphaproteobacteria</taxon>
        <taxon>Rhodobacterales</taxon>
        <taxon>Paracoccaceae</taxon>
        <taxon>Oceanomicrobium</taxon>
    </lineage>
</organism>
<feature type="compositionally biased region" description="Pro residues" evidence="1">
    <location>
        <begin position="300"/>
        <end position="310"/>
    </location>
</feature>
<dbReference type="RefSeq" id="WP_160853846.1">
    <property type="nucleotide sequence ID" value="NZ_WUWG01000003.1"/>
</dbReference>
<dbReference type="Pfam" id="PF13421">
    <property type="entry name" value="Band_7_1"/>
    <property type="match status" value="1"/>
</dbReference>
<accession>A0A6B0U354</accession>
<dbReference type="EMBL" id="WUWG01000003">
    <property type="protein sequence ID" value="MXU65401.1"/>
    <property type="molecule type" value="Genomic_DNA"/>
</dbReference>
<dbReference type="Proteomes" id="UP000436016">
    <property type="component" value="Unassembled WGS sequence"/>
</dbReference>
<evidence type="ECO:0000259" key="2">
    <source>
        <dbReference type="Pfam" id="PF13421"/>
    </source>
</evidence>